<protein>
    <submittedName>
        <fullName evidence="3">Uncharacterized protein</fullName>
    </submittedName>
</protein>
<evidence type="ECO:0000256" key="1">
    <source>
        <dbReference type="SAM" id="MobiDB-lite"/>
    </source>
</evidence>
<name>A0A6G1ILX5_9PLEO</name>
<dbReference type="AlphaFoldDB" id="A0A6G1ILX5"/>
<organism evidence="3 4">
    <name type="scientific">Lentithecium fluviatile CBS 122367</name>
    <dbReference type="NCBI Taxonomy" id="1168545"/>
    <lineage>
        <taxon>Eukaryota</taxon>
        <taxon>Fungi</taxon>
        <taxon>Dikarya</taxon>
        <taxon>Ascomycota</taxon>
        <taxon>Pezizomycotina</taxon>
        <taxon>Dothideomycetes</taxon>
        <taxon>Pleosporomycetidae</taxon>
        <taxon>Pleosporales</taxon>
        <taxon>Massarineae</taxon>
        <taxon>Lentitheciaceae</taxon>
        <taxon>Lentithecium</taxon>
    </lineage>
</organism>
<dbReference type="Proteomes" id="UP000799291">
    <property type="component" value="Unassembled WGS sequence"/>
</dbReference>
<proteinExistence type="predicted"/>
<evidence type="ECO:0000313" key="4">
    <source>
        <dbReference type="Proteomes" id="UP000799291"/>
    </source>
</evidence>
<evidence type="ECO:0000256" key="2">
    <source>
        <dbReference type="SAM" id="Phobius"/>
    </source>
</evidence>
<keyword evidence="2" id="KW-0812">Transmembrane</keyword>
<sequence>MSHNTTFSPTSGSAITPRSQSSNNEVSWQSIFWPVIACTLTVMLQNTGRTPGAPIQLSSVLKSSVLFCAFESLFMLAGLVWMLSLGCSLRTAARLVWYARFEKTRYHCVKSYPKSSFEKHFNLKTTPRHVWYAHFGGTRCHCVQSYLNYSFEKHWNTRPLMSPNTLDAVDTPDFRGDFPIEILSDAPAPSQTPQILSTPINLRNGITATGNQEQRDIEASPTEGHVAGYHPGSAIDRFWRLSMGAFLLGALPQAIKVFGMRGIPFTQVTIGIFLTNFFISEIFRLTAGAAGEYNLDPIPAVEFAKEKLFRLQTDLLGILREISSAD</sequence>
<feature type="transmembrane region" description="Helical" evidence="2">
    <location>
        <begin position="65"/>
        <end position="84"/>
    </location>
</feature>
<keyword evidence="4" id="KW-1185">Reference proteome</keyword>
<dbReference type="EMBL" id="MU005607">
    <property type="protein sequence ID" value="KAF2678990.1"/>
    <property type="molecule type" value="Genomic_DNA"/>
</dbReference>
<reference evidence="3" key="1">
    <citation type="journal article" date="2020" name="Stud. Mycol.">
        <title>101 Dothideomycetes genomes: a test case for predicting lifestyles and emergence of pathogens.</title>
        <authorList>
            <person name="Haridas S."/>
            <person name="Albert R."/>
            <person name="Binder M."/>
            <person name="Bloem J."/>
            <person name="Labutti K."/>
            <person name="Salamov A."/>
            <person name="Andreopoulos B."/>
            <person name="Baker S."/>
            <person name="Barry K."/>
            <person name="Bills G."/>
            <person name="Bluhm B."/>
            <person name="Cannon C."/>
            <person name="Castanera R."/>
            <person name="Culley D."/>
            <person name="Daum C."/>
            <person name="Ezra D."/>
            <person name="Gonzalez J."/>
            <person name="Henrissat B."/>
            <person name="Kuo A."/>
            <person name="Liang C."/>
            <person name="Lipzen A."/>
            <person name="Lutzoni F."/>
            <person name="Magnuson J."/>
            <person name="Mondo S."/>
            <person name="Nolan M."/>
            <person name="Ohm R."/>
            <person name="Pangilinan J."/>
            <person name="Park H.-J."/>
            <person name="Ramirez L."/>
            <person name="Alfaro M."/>
            <person name="Sun H."/>
            <person name="Tritt A."/>
            <person name="Yoshinaga Y."/>
            <person name="Zwiers L.-H."/>
            <person name="Turgeon B."/>
            <person name="Goodwin S."/>
            <person name="Spatafora J."/>
            <person name="Crous P."/>
            <person name="Grigoriev I."/>
        </authorList>
    </citation>
    <scope>NUCLEOTIDE SEQUENCE</scope>
    <source>
        <strain evidence="3">CBS 122367</strain>
    </source>
</reference>
<accession>A0A6G1ILX5</accession>
<keyword evidence="2" id="KW-0472">Membrane</keyword>
<keyword evidence="2" id="KW-1133">Transmembrane helix</keyword>
<gene>
    <name evidence="3" type="ORF">K458DRAFT_435443</name>
</gene>
<feature type="region of interest" description="Disordered" evidence="1">
    <location>
        <begin position="1"/>
        <end position="21"/>
    </location>
</feature>
<dbReference type="OrthoDB" id="3800730at2759"/>
<evidence type="ECO:0000313" key="3">
    <source>
        <dbReference type="EMBL" id="KAF2678990.1"/>
    </source>
</evidence>